<comment type="similarity">
    <text evidence="1 2">Belongs to the outer membrane factor (OMF) (TC 1.B.17) family.</text>
</comment>
<accession>A0A1U9NPY9</accession>
<dbReference type="NCBIfam" id="TIGR01845">
    <property type="entry name" value="outer_NodT"/>
    <property type="match status" value="1"/>
</dbReference>
<protein>
    <submittedName>
        <fullName evidence="4">Toluene efflux pump outer membrane protein TtgF</fullName>
    </submittedName>
</protein>
<dbReference type="OrthoDB" id="9783163at2"/>
<dbReference type="EMBL" id="CP019791">
    <property type="protein sequence ID" value="AQT70003.1"/>
    <property type="molecule type" value="Genomic_DNA"/>
</dbReference>
<keyword evidence="2" id="KW-0812">Transmembrane</keyword>
<proteinExistence type="inferred from homology"/>
<keyword evidence="2" id="KW-0449">Lipoprotein</keyword>
<dbReference type="SUPFAM" id="SSF56954">
    <property type="entry name" value="Outer membrane efflux proteins (OEP)"/>
    <property type="match status" value="1"/>
</dbReference>
<dbReference type="GO" id="GO:0015562">
    <property type="term" value="F:efflux transmembrane transporter activity"/>
    <property type="evidence" value="ECO:0007669"/>
    <property type="project" value="InterPro"/>
</dbReference>
<keyword evidence="2" id="KW-1134">Transmembrane beta strand</keyword>
<dbReference type="Gene3D" id="2.20.200.10">
    <property type="entry name" value="Outer membrane efflux proteins (OEP)"/>
    <property type="match status" value="1"/>
</dbReference>
<dbReference type="PANTHER" id="PTHR30203">
    <property type="entry name" value="OUTER MEMBRANE CATION EFFLUX PROTEIN"/>
    <property type="match status" value="1"/>
</dbReference>
<keyword evidence="2" id="KW-0564">Palmitate</keyword>
<feature type="coiled-coil region" evidence="3">
    <location>
        <begin position="387"/>
        <end position="455"/>
    </location>
</feature>
<evidence type="ECO:0000313" key="5">
    <source>
        <dbReference type="Proteomes" id="UP000189674"/>
    </source>
</evidence>
<dbReference type="Gene3D" id="1.20.1600.10">
    <property type="entry name" value="Outer membrane efflux proteins (OEP)"/>
    <property type="match status" value="1"/>
</dbReference>
<evidence type="ECO:0000313" key="4">
    <source>
        <dbReference type="EMBL" id="AQT70003.1"/>
    </source>
</evidence>
<dbReference type="GO" id="GO:0005886">
    <property type="term" value="C:plasma membrane"/>
    <property type="evidence" value="ECO:0007669"/>
    <property type="project" value="UniProtKB-SubCell"/>
</dbReference>
<gene>
    <name evidence="4" type="primary">ttgF</name>
    <name evidence="4" type="ORF">STSP2_03204</name>
</gene>
<evidence type="ECO:0000256" key="3">
    <source>
        <dbReference type="SAM" id="Coils"/>
    </source>
</evidence>
<keyword evidence="2" id="KW-0472">Membrane</keyword>
<dbReference type="KEGG" id="alus:STSP2_03204"/>
<dbReference type="InterPro" id="IPR003423">
    <property type="entry name" value="OMP_efflux"/>
</dbReference>
<evidence type="ECO:0000256" key="2">
    <source>
        <dbReference type="RuleBase" id="RU362097"/>
    </source>
</evidence>
<name>A0A1U9NPY9_9BACT</name>
<organism evidence="4 5">
    <name type="scientific">Anaerohalosphaera lusitana</name>
    <dbReference type="NCBI Taxonomy" id="1936003"/>
    <lineage>
        <taxon>Bacteria</taxon>
        <taxon>Pseudomonadati</taxon>
        <taxon>Planctomycetota</taxon>
        <taxon>Phycisphaerae</taxon>
        <taxon>Sedimentisphaerales</taxon>
        <taxon>Anaerohalosphaeraceae</taxon>
        <taxon>Anaerohalosphaera</taxon>
    </lineage>
</organism>
<evidence type="ECO:0000256" key="1">
    <source>
        <dbReference type="ARBA" id="ARBA00007613"/>
    </source>
</evidence>
<dbReference type="AlphaFoldDB" id="A0A1U9NPY9"/>
<keyword evidence="5" id="KW-1185">Reference proteome</keyword>
<dbReference type="RefSeq" id="WP_146663635.1">
    <property type="nucleotide sequence ID" value="NZ_CP019791.1"/>
</dbReference>
<dbReference type="STRING" id="1936003.STSP2_03204"/>
<sequence length="489" mass="53842">MTSESTKFALALTAAIGLLLTGCTVGPDYERPETPADTAGSYNAVPAEWHDPNQLPEPVTWWQNFGDPVTEKLVRLALEENYDLKSAAARVIESQAILRQAHGARWPQISYNADRLRAKRSLNTFGFGGSILTTDYSQDINITYIADIFGRLRRAEQAAYADLLSTTHAHYSLAHAIIAQVIRTRVQIATNQRLLDIARANTANWQRNLEIINRRYESGLVTPLDVRLARENLASSKAAEPSIQQALQLQYHSLDVLLGRPAGTTEELTKTLDDLPDLSPVPLGLPIDLLEQRPDVRQAEMQVAAATERVGVNIAQMLPDFTLTGSFGYNSSSFRQLTEAQNQVYSGIISLAAPIFQGGQLVAGVDAAKARVEQAAANYSGTILTAIKEVEDALVTLKNQRTRIAELRTQLDEALKAEELAGQRYVSGVDNILLVLETERRRRQAENQFALAKGNLWQARIDLHLALGGDWQITEIIDPVANKETGKGN</sequence>
<dbReference type="Proteomes" id="UP000189674">
    <property type="component" value="Chromosome"/>
</dbReference>
<dbReference type="InterPro" id="IPR010131">
    <property type="entry name" value="MdtP/NodT-like"/>
</dbReference>
<reference evidence="5" key="1">
    <citation type="submission" date="2017-02" db="EMBL/GenBank/DDBJ databases">
        <title>Comparative genomics and description of representatives of a novel lineage of planctomycetes thriving in anoxic sediments.</title>
        <authorList>
            <person name="Spring S."/>
            <person name="Bunk B."/>
            <person name="Sproer C."/>
        </authorList>
    </citation>
    <scope>NUCLEOTIDE SEQUENCE [LARGE SCALE GENOMIC DNA]</scope>
    <source>
        <strain evidence="5">ST-NAGAB-D1</strain>
    </source>
</reference>
<comment type="subcellular location">
    <subcellularLocation>
        <location evidence="2">Cell membrane</location>
        <topology evidence="2">Lipid-anchor</topology>
    </subcellularLocation>
</comment>
<dbReference type="PANTHER" id="PTHR30203:SF30">
    <property type="entry name" value="OUTER MEMBRANE PROTEIN-RELATED"/>
    <property type="match status" value="1"/>
</dbReference>
<keyword evidence="3" id="KW-0175">Coiled coil</keyword>
<dbReference type="Pfam" id="PF02321">
    <property type="entry name" value="OEP"/>
    <property type="match status" value="2"/>
</dbReference>
<dbReference type="PROSITE" id="PS51257">
    <property type="entry name" value="PROKAR_LIPOPROTEIN"/>
    <property type="match status" value="1"/>
</dbReference>